<dbReference type="Gene3D" id="1.25.40.10">
    <property type="entry name" value="Tetratricopeptide repeat domain"/>
    <property type="match status" value="1"/>
</dbReference>
<keyword evidence="2" id="KW-1185">Reference proteome</keyword>
<name>A0ABW2GKN7_9ACTN</name>
<dbReference type="SUPFAM" id="SSF48452">
    <property type="entry name" value="TPR-like"/>
    <property type="match status" value="1"/>
</dbReference>
<dbReference type="Proteomes" id="UP001596413">
    <property type="component" value="Unassembled WGS sequence"/>
</dbReference>
<accession>A0ABW2GKN7</accession>
<evidence type="ECO:0000313" key="2">
    <source>
        <dbReference type="Proteomes" id="UP001596413"/>
    </source>
</evidence>
<dbReference type="EMBL" id="JBHSZO010000040">
    <property type="protein sequence ID" value="MFC7220729.1"/>
    <property type="molecule type" value="Genomic_DNA"/>
</dbReference>
<sequence>MRTPWPLRPAPTPGLAESAAYLARASSPPPAVTRALGELLATRFASAGASPSGSSASAAFDALLHAGRTALDCGQPALALELADSALGRRRASRAAWRLRAGALEALGRATQAVEAYERHRALTPRGDPAAAYTALLERRRLLLEAAELAPGSAFAAAVHEELPPEEVHAAFTDRLTAALREHGAAVPEVRRLARLYAAYRLIVAHGRMADPALAGTAPLSAGDLRNRLAGRPVALVAPGGPTPPEDGSLVLRCGSFRADERADGHVTTVAAGTKCLDRPVAYRIILGEDLTAWREALRTAVPGAQRYLGDESLRRPLTDPALLAGGAPAAPAVTMALLLDFLDATPHVRLYGSERLTAADRDRLKETRTVLR</sequence>
<evidence type="ECO:0008006" key="3">
    <source>
        <dbReference type="Google" id="ProtNLM"/>
    </source>
</evidence>
<protein>
    <recommendedName>
        <fullName evidence="3">Tetratricopeptide repeat protein</fullName>
    </recommendedName>
</protein>
<organism evidence="1 2">
    <name type="scientific">Streptomyces polyrhachis</name>
    <dbReference type="NCBI Taxonomy" id="1282885"/>
    <lineage>
        <taxon>Bacteria</taxon>
        <taxon>Bacillati</taxon>
        <taxon>Actinomycetota</taxon>
        <taxon>Actinomycetes</taxon>
        <taxon>Kitasatosporales</taxon>
        <taxon>Streptomycetaceae</taxon>
        <taxon>Streptomyces</taxon>
    </lineage>
</organism>
<reference evidence="2" key="1">
    <citation type="journal article" date="2019" name="Int. J. Syst. Evol. Microbiol.">
        <title>The Global Catalogue of Microorganisms (GCM) 10K type strain sequencing project: providing services to taxonomists for standard genome sequencing and annotation.</title>
        <authorList>
            <consortium name="The Broad Institute Genomics Platform"/>
            <consortium name="The Broad Institute Genome Sequencing Center for Infectious Disease"/>
            <person name="Wu L."/>
            <person name="Ma J."/>
        </authorList>
    </citation>
    <scope>NUCLEOTIDE SEQUENCE [LARGE SCALE GENOMIC DNA]</scope>
    <source>
        <strain evidence="2">CGMCC 1.13681</strain>
    </source>
</reference>
<evidence type="ECO:0000313" key="1">
    <source>
        <dbReference type="EMBL" id="MFC7220729.1"/>
    </source>
</evidence>
<gene>
    <name evidence="1" type="ORF">ACFQLX_21590</name>
</gene>
<comment type="caution">
    <text evidence="1">The sequence shown here is derived from an EMBL/GenBank/DDBJ whole genome shotgun (WGS) entry which is preliminary data.</text>
</comment>
<dbReference type="InterPro" id="IPR011990">
    <property type="entry name" value="TPR-like_helical_dom_sf"/>
</dbReference>
<proteinExistence type="predicted"/>
<dbReference type="RefSeq" id="WP_386417605.1">
    <property type="nucleotide sequence ID" value="NZ_JBHSZO010000040.1"/>
</dbReference>